<evidence type="ECO:0000313" key="1">
    <source>
        <dbReference type="EMBL" id="KAF2399729.1"/>
    </source>
</evidence>
<reference evidence="1" key="1">
    <citation type="journal article" date="2020" name="Stud. Mycol.">
        <title>101 Dothideomycetes genomes: a test case for predicting lifestyles and emergence of pathogens.</title>
        <authorList>
            <person name="Haridas S."/>
            <person name="Albert R."/>
            <person name="Binder M."/>
            <person name="Bloem J."/>
            <person name="Labutti K."/>
            <person name="Salamov A."/>
            <person name="Andreopoulos B."/>
            <person name="Baker S."/>
            <person name="Barry K."/>
            <person name="Bills G."/>
            <person name="Bluhm B."/>
            <person name="Cannon C."/>
            <person name="Castanera R."/>
            <person name="Culley D."/>
            <person name="Daum C."/>
            <person name="Ezra D."/>
            <person name="Gonzalez J."/>
            <person name="Henrissat B."/>
            <person name="Kuo A."/>
            <person name="Liang C."/>
            <person name="Lipzen A."/>
            <person name="Lutzoni F."/>
            <person name="Magnuson J."/>
            <person name="Mondo S."/>
            <person name="Nolan M."/>
            <person name="Ohm R."/>
            <person name="Pangilinan J."/>
            <person name="Park H.-J."/>
            <person name="Ramirez L."/>
            <person name="Alfaro M."/>
            <person name="Sun H."/>
            <person name="Tritt A."/>
            <person name="Yoshinaga Y."/>
            <person name="Zwiers L.-H."/>
            <person name="Turgeon B."/>
            <person name="Goodwin S."/>
            <person name="Spatafora J."/>
            <person name="Crous P."/>
            <person name="Grigoriev I."/>
        </authorList>
    </citation>
    <scope>NUCLEOTIDE SEQUENCE</scope>
    <source>
        <strain evidence="1">CBS 262.69</strain>
    </source>
</reference>
<dbReference type="EMBL" id="ML996696">
    <property type="protein sequence ID" value="KAF2399729.1"/>
    <property type="molecule type" value="Genomic_DNA"/>
</dbReference>
<protein>
    <submittedName>
        <fullName evidence="1">Uncharacterized protein</fullName>
    </submittedName>
</protein>
<accession>A0A6G1HV78</accession>
<sequence>MGMRPFFRSWNGRTLPRAQLFHGTSAQLQSSVQSSTRTLANTHLTHYPATSSTESTTYLLHQNGLYAPSVPHCAAKLPPKTMTATPASSRACLCSSPAWAVHMDERPG</sequence>
<organism evidence="1 2">
    <name type="scientific">Trichodelitschia bisporula</name>
    <dbReference type="NCBI Taxonomy" id="703511"/>
    <lineage>
        <taxon>Eukaryota</taxon>
        <taxon>Fungi</taxon>
        <taxon>Dikarya</taxon>
        <taxon>Ascomycota</taxon>
        <taxon>Pezizomycotina</taxon>
        <taxon>Dothideomycetes</taxon>
        <taxon>Dothideomycetes incertae sedis</taxon>
        <taxon>Phaeotrichales</taxon>
        <taxon>Phaeotrichaceae</taxon>
        <taxon>Trichodelitschia</taxon>
    </lineage>
</organism>
<dbReference type="Proteomes" id="UP000799640">
    <property type="component" value="Unassembled WGS sequence"/>
</dbReference>
<dbReference type="AlphaFoldDB" id="A0A6G1HV78"/>
<evidence type="ECO:0000313" key="2">
    <source>
        <dbReference type="Proteomes" id="UP000799640"/>
    </source>
</evidence>
<proteinExistence type="predicted"/>
<name>A0A6G1HV78_9PEZI</name>
<feature type="non-terminal residue" evidence="1">
    <location>
        <position position="108"/>
    </location>
</feature>
<keyword evidence="2" id="KW-1185">Reference proteome</keyword>
<gene>
    <name evidence="1" type="ORF">EJ06DRAFT_530529</name>
</gene>